<feature type="transmembrane region" description="Helical" evidence="7">
    <location>
        <begin position="29"/>
        <end position="48"/>
    </location>
</feature>
<dbReference type="RefSeq" id="WP_201375747.1">
    <property type="nucleotide sequence ID" value="NZ_BNJG01000003.1"/>
</dbReference>
<organism evidence="9 10">
    <name type="scientific">Ktedonobacter robiniae</name>
    <dbReference type="NCBI Taxonomy" id="2778365"/>
    <lineage>
        <taxon>Bacteria</taxon>
        <taxon>Bacillati</taxon>
        <taxon>Chloroflexota</taxon>
        <taxon>Ktedonobacteria</taxon>
        <taxon>Ktedonobacterales</taxon>
        <taxon>Ktedonobacteraceae</taxon>
        <taxon>Ktedonobacter</taxon>
    </lineage>
</organism>
<dbReference type="EMBL" id="BNJG01000003">
    <property type="protein sequence ID" value="GHO59576.1"/>
    <property type="molecule type" value="Genomic_DNA"/>
</dbReference>
<protein>
    <submittedName>
        <fullName evidence="9">Sulfate ABC transporter permease</fullName>
    </submittedName>
</protein>
<dbReference type="Proteomes" id="UP000654345">
    <property type="component" value="Unassembled WGS sequence"/>
</dbReference>
<sequence>MAKATAQLSTPQTATRPAYAAIGPWLRRLVFYALLLLAWHIIAILNIWPSYSLPGPLTVFASLVDGISSGQYLQGALVSVQRLAIGYAISLVLGVALGALIGRFRLLEETVGSLILGLQALPSVCWLPLAILWFGLTEQAITFVVVMGALFSITLGVVNGIKNTPPLYVRAARTLGTRGIRLATQVILPAALPSIIEGLKQGWTFAWRSLMAAELIYVSLSLGNLLNNGRDLSDASQVMAVMLIIIAIGVAIDTLIFANIERGIRERRGLQG</sequence>
<evidence type="ECO:0000256" key="3">
    <source>
        <dbReference type="ARBA" id="ARBA00022475"/>
    </source>
</evidence>
<evidence type="ECO:0000256" key="6">
    <source>
        <dbReference type="ARBA" id="ARBA00023136"/>
    </source>
</evidence>
<feature type="transmembrane region" description="Helical" evidence="7">
    <location>
        <begin position="114"/>
        <end position="134"/>
    </location>
</feature>
<dbReference type="InterPro" id="IPR035906">
    <property type="entry name" value="MetI-like_sf"/>
</dbReference>
<dbReference type="PANTHER" id="PTHR30151">
    <property type="entry name" value="ALKANE SULFONATE ABC TRANSPORTER-RELATED, MEMBRANE SUBUNIT"/>
    <property type="match status" value="1"/>
</dbReference>
<feature type="domain" description="ABC transmembrane type-1" evidence="8">
    <location>
        <begin position="76"/>
        <end position="256"/>
    </location>
</feature>
<evidence type="ECO:0000313" key="10">
    <source>
        <dbReference type="Proteomes" id="UP000654345"/>
    </source>
</evidence>
<evidence type="ECO:0000256" key="7">
    <source>
        <dbReference type="RuleBase" id="RU363032"/>
    </source>
</evidence>
<feature type="transmembrane region" description="Helical" evidence="7">
    <location>
        <begin position="84"/>
        <end position="102"/>
    </location>
</feature>
<dbReference type="Pfam" id="PF00528">
    <property type="entry name" value="BPD_transp_1"/>
    <property type="match status" value="1"/>
</dbReference>
<evidence type="ECO:0000256" key="4">
    <source>
        <dbReference type="ARBA" id="ARBA00022692"/>
    </source>
</evidence>
<keyword evidence="3" id="KW-1003">Cell membrane</keyword>
<gene>
    <name evidence="9" type="ORF">KSB_80510</name>
</gene>
<dbReference type="InterPro" id="IPR000515">
    <property type="entry name" value="MetI-like"/>
</dbReference>
<dbReference type="CDD" id="cd06261">
    <property type="entry name" value="TM_PBP2"/>
    <property type="match status" value="1"/>
</dbReference>
<dbReference type="Gene3D" id="1.10.3720.10">
    <property type="entry name" value="MetI-like"/>
    <property type="match status" value="1"/>
</dbReference>
<dbReference type="PANTHER" id="PTHR30151:SF0">
    <property type="entry name" value="ABC TRANSPORTER PERMEASE PROTEIN MJ0413-RELATED"/>
    <property type="match status" value="1"/>
</dbReference>
<dbReference type="SUPFAM" id="SSF161098">
    <property type="entry name" value="MetI-like"/>
    <property type="match status" value="1"/>
</dbReference>
<accession>A0ABQ3V327</accession>
<keyword evidence="4 7" id="KW-0812">Transmembrane</keyword>
<keyword evidence="2 7" id="KW-0813">Transport</keyword>
<dbReference type="PROSITE" id="PS50928">
    <property type="entry name" value="ABC_TM1"/>
    <property type="match status" value="1"/>
</dbReference>
<evidence type="ECO:0000256" key="2">
    <source>
        <dbReference type="ARBA" id="ARBA00022448"/>
    </source>
</evidence>
<feature type="transmembrane region" description="Helical" evidence="7">
    <location>
        <begin position="140"/>
        <end position="161"/>
    </location>
</feature>
<keyword evidence="5 7" id="KW-1133">Transmembrane helix</keyword>
<name>A0ABQ3V327_9CHLR</name>
<comment type="caution">
    <text evidence="9">The sequence shown here is derived from an EMBL/GenBank/DDBJ whole genome shotgun (WGS) entry which is preliminary data.</text>
</comment>
<keyword evidence="6 7" id="KW-0472">Membrane</keyword>
<evidence type="ECO:0000256" key="1">
    <source>
        <dbReference type="ARBA" id="ARBA00004651"/>
    </source>
</evidence>
<comment type="subcellular location">
    <subcellularLocation>
        <location evidence="1 7">Cell membrane</location>
        <topology evidence="1 7">Multi-pass membrane protein</topology>
    </subcellularLocation>
</comment>
<evidence type="ECO:0000259" key="8">
    <source>
        <dbReference type="PROSITE" id="PS50928"/>
    </source>
</evidence>
<feature type="transmembrane region" description="Helical" evidence="7">
    <location>
        <begin position="238"/>
        <end position="258"/>
    </location>
</feature>
<comment type="similarity">
    <text evidence="7">Belongs to the binding-protein-dependent transport system permease family.</text>
</comment>
<reference evidence="9 10" key="1">
    <citation type="journal article" date="2021" name="Int. J. Syst. Evol. Microbiol.">
        <title>Reticulibacter mediterranei gen. nov., sp. nov., within the new family Reticulibacteraceae fam. nov., and Ktedonospora formicarum gen. nov., sp. nov., Ktedonobacter robiniae sp. nov., Dictyobacter formicarum sp. nov. and Dictyobacter arantiisoli sp. nov., belonging to the class Ktedonobacteria.</title>
        <authorList>
            <person name="Yabe S."/>
            <person name="Zheng Y."/>
            <person name="Wang C.M."/>
            <person name="Sakai Y."/>
            <person name="Abe K."/>
            <person name="Yokota A."/>
            <person name="Donadio S."/>
            <person name="Cavaletti L."/>
            <person name="Monciardini P."/>
        </authorList>
    </citation>
    <scope>NUCLEOTIDE SEQUENCE [LARGE SCALE GENOMIC DNA]</scope>
    <source>
        <strain evidence="9 10">SOSP1-30</strain>
    </source>
</reference>
<evidence type="ECO:0000313" key="9">
    <source>
        <dbReference type="EMBL" id="GHO59576.1"/>
    </source>
</evidence>
<evidence type="ECO:0000256" key="5">
    <source>
        <dbReference type="ARBA" id="ARBA00022989"/>
    </source>
</evidence>
<proteinExistence type="inferred from homology"/>
<keyword evidence="10" id="KW-1185">Reference proteome</keyword>
<feature type="transmembrane region" description="Helical" evidence="7">
    <location>
        <begin position="205"/>
        <end position="226"/>
    </location>
</feature>